<dbReference type="EMBL" id="CGCX01001097">
    <property type="protein sequence ID" value="CFR88637.1"/>
    <property type="molecule type" value="Genomic_DNA"/>
</dbReference>
<evidence type="ECO:0000313" key="2">
    <source>
        <dbReference type="EMBL" id="COV19983.1"/>
    </source>
</evidence>
<evidence type="ECO:0000313" key="1">
    <source>
        <dbReference type="EMBL" id="CFR88637.1"/>
    </source>
</evidence>
<gene>
    <name evidence="1" type="ORF">ERS007657_02701</name>
    <name evidence="2" type="ORF">ERS007679_01290</name>
</gene>
<dbReference type="AlphaFoldDB" id="A0A655HYN0"/>
<evidence type="ECO:0000313" key="4">
    <source>
        <dbReference type="Proteomes" id="UP000046680"/>
    </source>
</evidence>
<evidence type="ECO:0000313" key="3">
    <source>
        <dbReference type="Proteomes" id="UP000045842"/>
    </source>
</evidence>
<dbReference type="Proteomes" id="UP000045842">
    <property type="component" value="Unassembled WGS sequence"/>
</dbReference>
<organism evidence="2 3">
    <name type="scientific">Mycobacterium tuberculosis</name>
    <dbReference type="NCBI Taxonomy" id="1773"/>
    <lineage>
        <taxon>Bacteria</taxon>
        <taxon>Bacillati</taxon>
        <taxon>Actinomycetota</taxon>
        <taxon>Actinomycetes</taxon>
        <taxon>Mycobacteriales</taxon>
        <taxon>Mycobacteriaceae</taxon>
        <taxon>Mycobacterium</taxon>
        <taxon>Mycobacterium tuberculosis complex</taxon>
    </lineage>
</organism>
<name>A0A655HYN0_MYCTX</name>
<reference evidence="3 4" key="1">
    <citation type="submission" date="2015-03" db="EMBL/GenBank/DDBJ databases">
        <authorList>
            <consortium name="Pathogen Informatics"/>
        </authorList>
    </citation>
    <scope>NUCLEOTIDE SEQUENCE [LARGE SCALE GENOMIC DNA]</scope>
    <source>
        <strain evidence="1 4">C09601061</strain>
        <strain evidence="2 3">G09801536</strain>
    </source>
</reference>
<protein>
    <submittedName>
        <fullName evidence="2">Uncharacterized protein</fullName>
    </submittedName>
</protein>
<dbReference type="EMBL" id="CSAD01000134">
    <property type="protein sequence ID" value="COV19983.1"/>
    <property type="molecule type" value="Genomic_DNA"/>
</dbReference>
<dbReference type="Proteomes" id="UP000046680">
    <property type="component" value="Unassembled WGS sequence"/>
</dbReference>
<accession>A0A655HYN0</accession>
<sequence>MVGVVSGRQHLGLVDVVDAQRLQDLRLDKVADAHFSHHRDGDRGDDALDHVGVTHPRHPALGADIGGHPFQRHYRNRTGALGDAGLLRGDNVHDDAALEHLGHAALDPRRTGRWVTCRIHGASSCPHYDTTATAPVC</sequence>
<proteinExistence type="predicted"/>